<dbReference type="STRING" id="1457154.CAPSK01_004197"/>
<evidence type="ECO:0000313" key="2">
    <source>
        <dbReference type="EMBL" id="KFB66518.1"/>
    </source>
</evidence>
<feature type="domain" description="Putative restriction endonuclease" evidence="1">
    <location>
        <begin position="17"/>
        <end position="176"/>
    </location>
</feature>
<dbReference type="InterPro" id="IPR011335">
    <property type="entry name" value="Restrct_endonuc-II-like"/>
</dbReference>
<dbReference type="AlphaFoldDB" id="A0A084XVM4"/>
<dbReference type="InterPro" id="IPR012296">
    <property type="entry name" value="Nuclease_put_TT1808"/>
</dbReference>
<dbReference type="PANTHER" id="PTHR35400">
    <property type="entry name" value="SLR1083 PROTEIN"/>
    <property type="match status" value="1"/>
</dbReference>
<organism evidence="2 3">
    <name type="scientific">Candidatus Accumulibacter vicinus</name>
    <dbReference type="NCBI Taxonomy" id="2954382"/>
    <lineage>
        <taxon>Bacteria</taxon>
        <taxon>Pseudomonadati</taxon>
        <taxon>Pseudomonadota</taxon>
        <taxon>Betaproteobacteria</taxon>
        <taxon>Candidatus Accumulibacter</taxon>
    </lineage>
</organism>
<comment type="caution">
    <text evidence="2">The sequence shown here is derived from an EMBL/GenBank/DDBJ whole genome shotgun (WGS) entry which is preliminary data.</text>
</comment>
<dbReference type="Pfam" id="PF05685">
    <property type="entry name" value="Uma2"/>
    <property type="match status" value="1"/>
</dbReference>
<dbReference type="Proteomes" id="UP000019812">
    <property type="component" value="Unassembled WGS sequence"/>
</dbReference>
<reference evidence="2 3" key="1">
    <citation type="submission" date="2014-07" db="EMBL/GenBank/DDBJ databases">
        <title>Expanding our view of genomic diversity in Candidatus Accumulibacter clades.</title>
        <authorList>
            <person name="Skennerton C.T."/>
            <person name="Barr J.J."/>
            <person name="Slater F.R."/>
            <person name="Bond P.L."/>
            <person name="Tyson G.W."/>
        </authorList>
    </citation>
    <scope>NUCLEOTIDE SEQUENCE [LARGE SCALE GENOMIC DNA]</scope>
    <source>
        <strain evidence="3">SK-01</strain>
    </source>
</reference>
<accession>A0A084XVM4</accession>
<dbReference type="EMBL" id="JDSS02000042">
    <property type="protein sequence ID" value="KFB66518.1"/>
    <property type="molecule type" value="Genomic_DNA"/>
</dbReference>
<protein>
    <recommendedName>
        <fullName evidence="1">Putative restriction endonuclease domain-containing protein</fullName>
    </recommendedName>
</protein>
<dbReference type="SUPFAM" id="SSF52980">
    <property type="entry name" value="Restriction endonuclease-like"/>
    <property type="match status" value="1"/>
</dbReference>
<dbReference type="CDD" id="cd06260">
    <property type="entry name" value="DUF820-like"/>
    <property type="match status" value="1"/>
</dbReference>
<evidence type="ECO:0000313" key="3">
    <source>
        <dbReference type="Proteomes" id="UP000019812"/>
    </source>
</evidence>
<dbReference type="Gene3D" id="3.90.1570.10">
    <property type="entry name" value="tt1808, chain A"/>
    <property type="match status" value="1"/>
</dbReference>
<gene>
    <name evidence="2" type="ORF">CAPSK01_004197</name>
</gene>
<dbReference type="InterPro" id="IPR008538">
    <property type="entry name" value="Uma2"/>
</dbReference>
<name>A0A084XVM4_9PROT</name>
<proteinExistence type="predicted"/>
<evidence type="ECO:0000259" key="1">
    <source>
        <dbReference type="Pfam" id="PF05685"/>
    </source>
</evidence>
<sequence>MGSMSELMDRARHRISVDEYHKMADAGVLSHEERVELIEGEIVDMAPIGSQHAYVVNQLARLFTLAAGEDGLVSTQNPIRLNDRCEPQPDLALLKPGDYMARLPGPADVLLIVEVASSSVDYDRGVKLDLYARHGIPEVWLLDLTGNELLVCRDPEGGKYLSIAGPSAGECVSPVLLPRIAWRLAEGKTWAVPF</sequence>
<dbReference type="PANTHER" id="PTHR35400:SF1">
    <property type="entry name" value="SLR1083 PROTEIN"/>
    <property type="match status" value="1"/>
</dbReference>